<dbReference type="EMBL" id="CAFBOS010000001">
    <property type="protein sequence ID" value="CAB4975655.1"/>
    <property type="molecule type" value="Genomic_DNA"/>
</dbReference>
<dbReference type="InterPro" id="IPR032465">
    <property type="entry name" value="ACMSD"/>
</dbReference>
<reference evidence="5" key="1">
    <citation type="submission" date="2020-05" db="EMBL/GenBank/DDBJ databases">
        <authorList>
            <person name="Chiriac C."/>
            <person name="Salcher M."/>
            <person name="Ghai R."/>
            <person name="Kavagutti S V."/>
        </authorList>
    </citation>
    <scope>NUCLEOTIDE SEQUENCE</scope>
</reference>
<dbReference type="Gene3D" id="3.20.20.140">
    <property type="entry name" value="Metal-dependent hydrolases"/>
    <property type="match status" value="1"/>
</dbReference>
<dbReference type="Pfam" id="PF04909">
    <property type="entry name" value="Amidohydro_2"/>
    <property type="match status" value="1"/>
</dbReference>
<dbReference type="InterPro" id="IPR032466">
    <property type="entry name" value="Metal_Hydrolase"/>
</dbReference>
<dbReference type="GO" id="GO:0019748">
    <property type="term" value="P:secondary metabolic process"/>
    <property type="evidence" value="ECO:0007669"/>
    <property type="project" value="TreeGrafter"/>
</dbReference>
<dbReference type="GO" id="GO:0016787">
    <property type="term" value="F:hydrolase activity"/>
    <property type="evidence" value="ECO:0007669"/>
    <property type="project" value="InterPro"/>
</dbReference>
<evidence type="ECO:0000256" key="1">
    <source>
        <dbReference type="ARBA" id="ARBA00023239"/>
    </source>
</evidence>
<evidence type="ECO:0000313" key="5">
    <source>
        <dbReference type="EMBL" id="CAB4909183.1"/>
    </source>
</evidence>
<dbReference type="GO" id="GO:0016831">
    <property type="term" value="F:carboxy-lyase activity"/>
    <property type="evidence" value="ECO:0007669"/>
    <property type="project" value="InterPro"/>
</dbReference>
<dbReference type="GO" id="GO:0005737">
    <property type="term" value="C:cytoplasm"/>
    <property type="evidence" value="ECO:0007669"/>
    <property type="project" value="TreeGrafter"/>
</dbReference>
<evidence type="ECO:0000313" key="6">
    <source>
        <dbReference type="EMBL" id="CAB4975655.1"/>
    </source>
</evidence>
<dbReference type="PANTHER" id="PTHR21240:SF28">
    <property type="entry name" value="ISO-OROTATE DECARBOXYLASE (EUROFUNG)"/>
    <property type="match status" value="1"/>
</dbReference>
<gene>
    <name evidence="3" type="ORF">UFOPK2754_01204</name>
    <name evidence="4" type="ORF">UFOPK3139_00091</name>
    <name evidence="5" type="ORF">UFOPK3543_01370</name>
    <name evidence="6" type="ORF">UFOPK3967_00036</name>
</gene>
<sequence>MLPADVRPVSVDDHLIEPPHLWQSRLPAKFRDVGPRVIELEDGTQAWTFENQVVRTARGNTRTLPEFDQSPHGFARFEEMRPGCYEPKARLAEMDLDGVWAQLDFPDFSRFAGHRFIGCTDKELANACIRAYNDFLVDEWCAADPQRLHAVAVLPLWDVAGAVAEVERVATSGVKAIAFSENPTTLGLPSVYTDHWEPLWAAITATGLPICLHIGSSSKLLRSSPDAPDPVGLTFVGANSMIACADWLFSGVLERFPRLRVAFSEGGAGWVPYVLERADEVFENLGEVLAAKTPPREIFSRHMFTCIMRDDVALGSLDIIGDGNIMWEADYPHESGTFPNSRALLEKSMAKVPDEQARKIAETNARALFGI</sequence>
<evidence type="ECO:0000313" key="3">
    <source>
        <dbReference type="EMBL" id="CAB4741476.1"/>
    </source>
</evidence>
<evidence type="ECO:0000313" key="4">
    <source>
        <dbReference type="EMBL" id="CAB4812565.1"/>
    </source>
</evidence>
<feature type="domain" description="Amidohydrolase-related" evidence="2">
    <location>
        <begin position="79"/>
        <end position="371"/>
    </location>
</feature>
<accession>A0A6J7GY01</accession>
<dbReference type="AlphaFoldDB" id="A0A6J7GY01"/>
<dbReference type="SUPFAM" id="SSF51556">
    <property type="entry name" value="Metallo-dependent hydrolases"/>
    <property type="match status" value="1"/>
</dbReference>
<organism evidence="5">
    <name type="scientific">freshwater metagenome</name>
    <dbReference type="NCBI Taxonomy" id="449393"/>
    <lineage>
        <taxon>unclassified sequences</taxon>
        <taxon>metagenomes</taxon>
        <taxon>ecological metagenomes</taxon>
    </lineage>
</organism>
<dbReference type="PANTHER" id="PTHR21240">
    <property type="entry name" value="2-AMINO-3-CARBOXYLMUCONATE-6-SEMIALDEHYDE DECARBOXYLASE"/>
    <property type="match status" value="1"/>
</dbReference>
<protein>
    <submittedName>
        <fullName evidence="5">Unannotated protein</fullName>
    </submittedName>
</protein>
<evidence type="ECO:0000259" key="2">
    <source>
        <dbReference type="Pfam" id="PF04909"/>
    </source>
</evidence>
<keyword evidence="1" id="KW-0456">Lyase</keyword>
<dbReference type="EMBL" id="CAFABA010000002">
    <property type="protein sequence ID" value="CAB4812565.1"/>
    <property type="molecule type" value="Genomic_DNA"/>
</dbReference>
<dbReference type="InterPro" id="IPR006680">
    <property type="entry name" value="Amidohydro-rel"/>
</dbReference>
<name>A0A6J7GY01_9ZZZZ</name>
<dbReference type="EMBL" id="CAEZYR010000037">
    <property type="protein sequence ID" value="CAB4741476.1"/>
    <property type="molecule type" value="Genomic_DNA"/>
</dbReference>
<proteinExistence type="predicted"/>
<dbReference type="EMBL" id="CAFBMH010000044">
    <property type="protein sequence ID" value="CAB4909183.1"/>
    <property type="molecule type" value="Genomic_DNA"/>
</dbReference>